<evidence type="ECO:0000313" key="10">
    <source>
        <dbReference type="Proteomes" id="UP000248314"/>
    </source>
</evidence>
<evidence type="ECO:0000259" key="8">
    <source>
        <dbReference type="Pfam" id="PF07715"/>
    </source>
</evidence>
<evidence type="ECO:0000313" key="9">
    <source>
        <dbReference type="EMBL" id="PXX16621.1"/>
    </source>
</evidence>
<dbReference type="Gene3D" id="2.170.130.10">
    <property type="entry name" value="TonB-dependent receptor, plug domain"/>
    <property type="match status" value="1"/>
</dbReference>
<dbReference type="InterPro" id="IPR023997">
    <property type="entry name" value="TonB-dep_OMP_SusC/RagA_CS"/>
</dbReference>
<gene>
    <name evidence="9" type="ORF">EJ73_02763</name>
</gene>
<dbReference type="InterPro" id="IPR039426">
    <property type="entry name" value="TonB-dep_rcpt-like"/>
</dbReference>
<reference evidence="9 10" key="1">
    <citation type="submission" date="2018-05" db="EMBL/GenBank/DDBJ databases">
        <title>Genomic Encyclopedia of Type Strains, Phase I: the one thousand microbial genomes (KMG-I) project.</title>
        <authorList>
            <person name="Kyrpides N."/>
        </authorList>
    </citation>
    <scope>NUCLEOTIDE SEQUENCE [LARGE SCALE GENOMIC DNA]</scope>
    <source>
        <strain evidence="9 10">DSM 15611</strain>
    </source>
</reference>
<dbReference type="Pfam" id="PF13715">
    <property type="entry name" value="CarbopepD_reg_2"/>
    <property type="match status" value="1"/>
</dbReference>
<comment type="subcellular location">
    <subcellularLocation>
        <location evidence="1 7">Cell outer membrane</location>
        <topology evidence="1 7">Multi-pass membrane protein</topology>
    </subcellularLocation>
</comment>
<evidence type="ECO:0000256" key="5">
    <source>
        <dbReference type="ARBA" id="ARBA00023136"/>
    </source>
</evidence>
<evidence type="ECO:0000256" key="7">
    <source>
        <dbReference type="PROSITE-ProRule" id="PRU01360"/>
    </source>
</evidence>
<dbReference type="Gene3D" id="2.60.40.1120">
    <property type="entry name" value="Carboxypeptidase-like, regulatory domain"/>
    <property type="match status" value="1"/>
</dbReference>
<dbReference type="Pfam" id="PF07715">
    <property type="entry name" value="Plug"/>
    <property type="match status" value="1"/>
</dbReference>
<evidence type="ECO:0000256" key="1">
    <source>
        <dbReference type="ARBA" id="ARBA00004571"/>
    </source>
</evidence>
<sequence>MLILIKMKSIRTKTPSPLSLKKGKWLRVCCILACTLANPYALKVNASVPEDNSALVQQNSKQVQRRISGRIVDDTGEGLPGVAIAFKESARVGVTDSDGYFDIPLTDKEKTMVATFVGMKPLTVIIGAKKKLNLVMESDQHSLSDVIVTGYQTLSKERATGSFSLITPEKLKGKLQSNIMQRLEGAAPGLTVLGTNNFFVRGITTLRNGASGYEPLIVVDGMPFEGSLASINPATIRSVTLLKDAAAASIYGARAANGVIVITTISGNGAGKVNVRYDANVKFTPKADMGYLNLMDSKELVDFQKWSFKYVQGTYNDLNKREDHNPLWEVLLKHRAGMIDDAQMEKELEVFRNLDNREQLDRFYRRTGVEHQHNVSITGGNEFNSYALTLNYAGVTPTAKYVSSSNYGFTLRDEMKFFKWLKTDLSLAANFTRGKGDAGAGSFEGSYLGMPSYYMLQDADGRPLHIKHRKSEYEMQRLMGIGLNDEHYSPITNRQEEFFENNSSYYRMQLGFNVIFAPWLNLDVRYQTEKSYYRDRSVATKYSYKMRHLINDAAQYNVANKELKLNIPAGGMLVEKRGDNPSYTFRTQLNFAKEIGKHYVTAIAGAERRQELERATSVNYVGYDDQTLGYKPVNTLMFFDLQGTQSLSGYFTEWDPLQDNYVSEFDNRFVAFYANASYAYDNRYDFTGSIRIDQSNLFGTDPKYQYRPLWSLGASWHLSNEHFMAGRADWLNNLTLRLTYGIGGNVPKNGGPFLTIREAAYTDWSKDFFAEIKNPPNKSLRWEKTATLNVGVDFSVLNNRLWGSLEFYNKNTTDLLAYRTSDYTLGWEKVLLNYGSMYNRGVELALGSTNVVTPNFKWDTSLNFSYNKNKLVDVEDSETTVHAYSSGHANVMGYPINALFSYKYAGLNDTGRPQYYVDGGKEKDQSVSNVDDLEFSGTTTPVYTGSLTNTISYRNFELSFMFVYYGGHVFRGEAAQFLMFPTGSNIAKETLNLWKKPGDELNPETTPGIAGSYLDMAEDQHPWYAADKHVQKGDFIKLRDVSLTYNFSKRLISHLGLTSLALTLQAQNLLTWHANNKGFDPEAMGEYGYGWGKRVPRMPATWTLGISANF</sequence>
<dbReference type="GO" id="GO:0009279">
    <property type="term" value="C:cell outer membrane"/>
    <property type="evidence" value="ECO:0007669"/>
    <property type="project" value="UniProtKB-SubCell"/>
</dbReference>
<keyword evidence="6 7" id="KW-0998">Cell outer membrane</keyword>
<proteinExistence type="inferred from homology"/>
<comment type="caution">
    <text evidence="9">The sequence shown here is derived from an EMBL/GenBank/DDBJ whole genome shotgun (WGS) entry which is preliminary data.</text>
</comment>
<dbReference type="InterPro" id="IPR023996">
    <property type="entry name" value="TonB-dep_OMP_SusC/RagA"/>
</dbReference>
<dbReference type="InterPro" id="IPR036942">
    <property type="entry name" value="Beta-barrel_TonB_sf"/>
</dbReference>
<dbReference type="Proteomes" id="UP000248314">
    <property type="component" value="Unassembled WGS sequence"/>
</dbReference>
<dbReference type="PROSITE" id="PS52016">
    <property type="entry name" value="TONB_DEPENDENT_REC_3"/>
    <property type="match status" value="1"/>
</dbReference>
<dbReference type="NCBIfam" id="TIGR04057">
    <property type="entry name" value="SusC_RagA_signa"/>
    <property type="match status" value="1"/>
</dbReference>
<dbReference type="Gene3D" id="2.40.170.20">
    <property type="entry name" value="TonB-dependent receptor, beta-barrel domain"/>
    <property type="match status" value="1"/>
</dbReference>
<dbReference type="STRING" id="1122991.GCA_000613445_00204"/>
<dbReference type="InterPro" id="IPR012910">
    <property type="entry name" value="Plug_dom"/>
</dbReference>
<keyword evidence="3 7" id="KW-1134">Transmembrane beta strand</keyword>
<dbReference type="EMBL" id="QJJX01000063">
    <property type="protein sequence ID" value="PXX16621.1"/>
    <property type="molecule type" value="Genomic_DNA"/>
</dbReference>
<dbReference type="InterPro" id="IPR008969">
    <property type="entry name" value="CarboxyPept-like_regulatory"/>
</dbReference>
<evidence type="ECO:0000256" key="6">
    <source>
        <dbReference type="ARBA" id="ARBA00023237"/>
    </source>
</evidence>
<evidence type="ECO:0000256" key="4">
    <source>
        <dbReference type="ARBA" id="ARBA00022692"/>
    </source>
</evidence>
<feature type="domain" description="TonB-dependent receptor plug" evidence="8">
    <location>
        <begin position="156"/>
        <end position="259"/>
    </location>
</feature>
<dbReference type="SUPFAM" id="SSF49464">
    <property type="entry name" value="Carboxypeptidase regulatory domain-like"/>
    <property type="match status" value="1"/>
</dbReference>
<comment type="similarity">
    <text evidence="7">Belongs to the TonB-dependent receptor family.</text>
</comment>
<keyword evidence="10" id="KW-1185">Reference proteome</keyword>
<dbReference type="SUPFAM" id="SSF56935">
    <property type="entry name" value="Porins"/>
    <property type="match status" value="1"/>
</dbReference>
<dbReference type="NCBIfam" id="TIGR04056">
    <property type="entry name" value="OMP_RagA_SusC"/>
    <property type="match status" value="1"/>
</dbReference>
<evidence type="ECO:0000256" key="3">
    <source>
        <dbReference type="ARBA" id="ARBA00022452"/>
    </source>
</evidence>
<dbReference type="AlphaFoldDB" id="A0A318HXP8"/>
<keyword evidence="4 7" id="KW-0812">Transmembrane</keyword>
<keyword evidence="5 7" id="KW-0472">Membrane</keyword>
<keyword evidence="2 7" id="KW-0813">Transport</keyword>
<accession>A0A318HXP8</accession>
<name>A0A318HXP8_9BACT</name>
<protein>
    <submittedName>
        <fullName evidence="9">TonB-linked SusC/RagA family outer membrane protein</fullName>
    </submittedName>
</protein>
<evidence type="ECO:0000256" key="2">
    <source>
        <dbReference type="ARBA" id="ARBA00022448"/>
    </source>
</evidence>
<dbReference type="InterPro" id="IPR037066">
    <property type="entry name" value="Plug_dom_sf"/>
</dbReference>
<organism evidence="9 10">
    <name type="scientific">Hoylesella shahii DSM 15611 = JCM 12083</name>
    <dbReference type="NCBI Taxonomy" id="1122991"/>
    <lineage>
        <taxon>Bacteria</taxon>
        <taxon>Pseudomonadati</taxon>
        <taxon>Bacteroidota</taxon>
        <taxon>Bacteroidia</taxon>
        <taxon>Bacteroidales</taxon>
        <taxon>Prevotellaceae</taxon>
        <taxon>Hoylesella</taxon>
    </lineage>
</organism>